<feature type="transmembrane region" description="Helical" evidence="6">
    <location>
        <begin position="310"/>
        <end position="330"/>
    </location>
</feature>
<feature type="transmembrane region" description="Helical" evidence="6">
    <location>
        <begin position="140"/>
        <end position="161"/>
    </location>
</feature>
<evidence type="ECO:0000259" key="7">
    <source>
        <dbReference type="PROSITE" id="PS50850"/>
    </source>
</evidence>
<feature type="transmembrane region" description="Helical" evidence="6">
    <location>
        <begin position="78"/>
        <end position="101"/>
    </location>
</feature>
<feature type="domain" description="Major facilitator superfamily (MFS) profile" evidence="7">
    <location>
        <begin position="12"/>
        <end position="508"/>
    </location>
</feature>
<evidence type="ECO:0000256" key="1">
    <source>
        <dbReference type="ARBA" id="ARBA00004651"/>
    </source>
</evidence>
<feature type="transmembrane region" description="Helical" evidence="6">
    <location>
        <begin position="364"/>
        <end position="388"/>
    </location>
</feature>
<evidence type="ECO:0000256" key="4">
    <source>
        <dbReference type="ARBA" id="ARBA00022989"/>
    </source>
</evidence>
<dbReference type="CDD" id="cd17321">
    <property type="entry name" value="MFS_MMR_MDR_like"/>
    <property type="match status" value="1"/>
</dbReference>
<feature type="transmembrane region" description="Helical" evidence="6">
    <location>
        <begin position="46"/>
        <end position="66"/>
    </location>
</feature>
<name>A0ABS4SB05_9BACI</name>
<dbReference type="InterPro" id="IPR036259">
    <property type="entry name" value="MFS_trans_sf"/>
</dbReference>
<accession>A0ABS4SB05</accession>
<comment type="caution">
    <text evidence="8">The sequence shown here is derived from an EMBL/GenBank/DDBJ whole genome shotgun (WGS) entry which is preliminary data.</text>
</comment>
<dbReference type="PANTHER" id="PTHR23501:SF190">
    <property type="entry name" value="MAJOR FACILITATOR SUPERFAMILY MFS_1"/>
    <property type="match status" value="1"/>
</dbReference>
<keyword evidence="3 6" id="KW-0812">Transmembrane</keyword>
<dbReference type="PRINTS" id="PR01036">
    <property type="entry name" value="TCRTETB"/>
</dbReference>
<feature type="transmembrane region" description="Helical" evidence="6">
    <location>
        <begin position="409"/>
        <end position="429"/>
    </location>
</feature>
<sequence>MSTKHRTSQKWPVALFTIGVFMAGLDNGIISTALTTINDTFGVSPAWGAWSITLYTLGIAISVPIIGKLSDRFGRKRLFIIEIFLFGIGSLLVALSPSFIFLLAARFIQSIGGGGIFIIGSSHILATLPKGQQGKALGMLGGMNGLAAVIGPNLGAIILGITGTWQWMFLINIPIAIFLIVFGFFKIEETTQSTTKPMDFAGTVLLALGILAFMYGLTNLNSLALFESMMKPSAGPFLLIGIVFFIIFILHERRVEERNGDPIVAYSLLKKRLFQITLILGLLSGGFLAGIIFIPSFVQQVLQVPVEKAGYWLTPMALASGIGAGLGGYLTDKAGAIKTIIYAGFIGVIGFVLFPLWVDSLGPFLIASVLAGIGLGILLGAPLNVLVGECAGSNEEGSALGALSLIRQIGLSLFPTLYAGFVAGAFTNISPVMKAKYGDLGLDHVNGEENYGEVIEQINKITDPKTRLEALDTVSNILKAGFNQMYITAGILALFVMILGVYLSSRKQ</sequence>
<feature type="transmembrane region" description="Helical" evidence="6">
    <location>
        <begin position="235"/>
        <end position="252"/>
    </location>
</feature>
<gene>
    <name evidence="8" type="ORF">J2Z81_002156</name>
</gene>
<keyword evidence="9" id="KW-1185">Reference proteome</keyword>
<protein>
    <submittedName>
        <fullName evidence="8">EmrB/QacA subfamily drug resistance transporter</fullName>
    </submittedName>
</protein>
<evidence type="ECO:0000313" key="9">
    <source>
        <dbReference type="Proteomes" id="UP001519294"/>
    </source>
</evidence>
<feature type="transmembrane region" description="Helical" evidence="6">
    <location>
        <begin position="339"/>
        <end position="358"/>
    </location>
</feature>
<dbReference type="Proteomes" id="UP001519294">
    <property type="component" value="Unassembled WGS sequence"/>
</dbReference>
<reference evidence="8 9" key="1">
    <citation type="submission" date="2021-03" db="EMBL/GenBank/DDBJ databases">
        <title>Genomic Encyclopedia of Type Strains, Phase IV (KMG-IV): sequencing the most valuable type-strain genomes for metagenomic binning, comparative biology and taxonomic classification.</title>
        <authorList>
            <person name="Goeker M."/>
        </authorList>
    </citation>
    <scope>NUCLEOTIDE SEQUENCE [LARGE SCALE GENOMIC DNA]</scope>
    <source>
        <strain evidence="8 9">DSM 25790</strain>
    </source>
</reference>
<dbReference type="InterPro" id="IPR020846">
    <property type="entry name" value="MFS_dom"/>
</dbReference>
<dbReference type="Gene3D" id="1.20.1250.20">
    <property type="entry name" value="MFS general substrate transporter like domains"/>
    <property type="match status" value="1"/>
</dbReference>
<dbReference type="EMBL" id="JAGIKX010000021">
    <property type="protein sequence ID" value="MBP2258185.1"/>
    <property type="molecule type" value="Genomic_DNA"/>
</dbReference>
<keyword evidence="4 6" id="KW-1133">Transmembrane helix</keyword>
<dbReference type="PANTHER" id="PTHR23501">
    <property type="entry name" value="MAJOR FACILITATOR SUPERFAMILY"/>
    <property type="match status" value="1"/>
</dbReference>
<evidence type="ECO:0000256" key="3">
    <source>
        <dbReference type="ARBA" id="ARBA00022692"/>
    </source>
</evidence>
<evidence type="ECO:0000256" key="6">
    <source>
        <dbReference type="SAM" id="Phobius"/>
    </source>
</evidence>
<feature type="transmembrane region" description="Helical" evidence="6">
    <location>
        <begin position="273"/>
        <end position="298"/>
    </location>
</feature>
<feature type="transmembrane region" description="Helical" evidence="6">
    <location>
        <begin position="197"/>
        <end position="215"/>
    </location>
</feature>
<organism evidence="8 9">
    <name type="scientific">Virgibacillus alimentarius</name>
    <dbReference type="NCBI Taxonomy" id="698769"/>
    <lineage>
        <taxon>Bacteria</taxon>
        <taxon>Bacillati</taxon>
        <taxon>Bacillota</taxon>
        <taxon>Bacilli</taxon>
        <taxon>Bacillales</taxon>
        <taxon>Bacillaceae</taxon>
        <taxon>Virgibacillus</taxon>
    </lineage>
</organism>
<feature type="transmembrane region" description="Helical" evidence="6">
    <location>
        <begin position="107"/>
        <end position="128"/>
    </location>
</feature>
<evidence type="ECO:0000256" key="2">
    <source>
        <dbReference type="ARBA" id="ARBA00022448"/>
    </source>
</evidence>
<dbReference type="SUPFAM" id="SSF103473">
    <property type="entry name" value="MFS general substrate transporter"/>
    <property type="match status" value="1"/>
</dbReference>
<keyword evidence="2" id="KW-0813">Transport</keyword>
<feature type="transmembrane region" description="Helical" evidence="6">
    <location>
        <begin position="12"/>
        <end position="34"/>
    </location>
</feature>
<keyword evidence="5 6" id="KW-0472">Membrane</keyword>
<dbReference type="InterPro" id="IPR011701">
    <property type="entry name" value="MFS"/>
</dbReference>
<dbReference type="Gene3D" id="1.20.1720.10">
    <property type="entry name" value="Multidrug resistance protein D"/>
    <property type="match status" value="1"/>
</dbReference>
<feature type="transmembrane region" description="Helical" evidence="6">
    <location>
        <begin position="485"/>
        <end position="503"/>
    </location>
</feature>
<proteinExistence type="predicted"/>
<feature type="transmembrane region" description="Helical" evidence="6">
    <location>
        <begin position="167"/>
        <end position="185"/>
    </location>
</feature>
<dbReference type="PROSITE" id="PS50850">
    <property type="entry name" value="MFS"/>
    <property type="match status" value="1"/>
</dbReference>
<comment type="subcellular location">
    <subcellularLocation>
        <location evidence="1">Cell membrane</location>
        <topology evidence="1">Multi-pass membrane protein</topology>
    </subcellularLocation>
</comment>
<dbReference type="Pfam" id="PF07690">
    <property type="entry name" value="MFS_1"/>
    <property type="match status" value="1"/>
</dbReference>
<evidence type="ECO:0000256" key="5">
    <source>
        <dbReference type="ARBA" id="ARBA00023136"/>
    </source>
</evidence>
<evidence type="ECO:0000313" key="8">
    <source>
        <dbReference type="EMBL" id="MBP2258185.1"/>
    </source>
</evidence>